<proteinExistence type="predicted"/>
<dbReference type="EMBL" id="BMGD01000006">
    <property type="protein sequence ID" value="GGB73903.1"/>
    <property type="molecule type" value="Genomic_DNA"/>
</dbReference>
<evidence type="ECO:0000313" key="1">
    <source>
        <dbReference type="EMBL" id="GGB73903.1"/>
    </source>
</evidence>
<organism evidence="1 2">
    <name type="scientific">Blastomonas aquatica</name>
    <dbReference type="NCBI Taxonomy" id="1510276"/>
    <lineage>
        <taxon>Bacteria</taxon>
        <taxon>Pseudomonadati</taxon>
        <taxon>Pseudomonadota</taxon>
        <taxon>Alphaproteobacteria</taxon>
        <taxon>Sphingomonadales</taxon>
        <taxon>Sphingomonadaceae</taxon>
        <taxon>Blastomonas</taxon>
    </lineage>
</organism>
<accession>A0ABQ1JQ12</accession>
<evidence type="ECO:0000313" key="2">
    <source>
        <dbReference type="Proteomes" id="UP000614261"/>
    </source>
</evidence>
<dbReference type="Proteomes" id="UP000614261">
    <property type="component" value="Unassembled WGS sequence"/>
</dbReference>
<name>A0ABQ1JQ12_9SPHN</name>
<gene>
    <name evidence="1" type="ORF">GCM10010833_31420</name>
</gene>
<sequence>MLAPSDSVAAAQQFKPEVSIRSFYASANSARLDLSPMDYRNLVIALYLEAIDARFAEFRAQAGSESRASGLAFDIALLGLTGAAAVAEADEVNPFATAAAAFLGARSAFDKNLFYDRTLPAMFATMEAERARVRTDIVRAMKKDHKTYPLPLAFGDLAAYQRAGSFEYAIAQVVNRAVEAQTENEAILANALTACTFAEDMEASTETLAELLQDEKDATVRARRIALAAQEFGTPEGATPDETLRNIGIALDTNYCRAKDREAKVLDIQTKIQAMEATP</sequence>
<reference evidence="2" key="1">
    <citation type="journal article" date="2019" name="Int. J. Syst. Evol. Microbiol.">
        <title>The Global Catalogue of Microorganisms (GCM) 10K type strain sequencing project: providing services to taxonomists for standard genome sequencing and annotation.</title>
        <authorList>
            <consortium name="The Broad Institute Genomics Platform"/>
            <consortium name="The Broad Institute Genome Sequencing Center for Infectious Disease"/>
            <person name="Wu L."/>
            <person name="Ma J."/>
        </authorList>
    </citation>
    <scope>NUCLEOTIDE SEQUENCE [LARGE SCALE GENOMIC DNA]</scope>
    <source>
        <strain evidence="2">CGMCC 1.12851</strain>
    </source>
</reference>
<protein>
    <submittedName>
        <fullName evidence="1">Uncharacterized protein</fullName>
    </submittedName>
</protein>
<comment type="caution">
    <text evidence="1">The sequence shown here is derived from an EMBL/GenBank/DDBJ whole genome shotgun (WGS) entry which is preliminary data.</text>
</comment>
<keyword evidence="2" id="KW-1185">Reference proteome</keyword>